<gene>
    <name evidence="3" type="ORF">FK220_004370</name>
</gene>
<dbReference type="SUPFAM" id="SSF56925">
    <property type="entry name" value="OMPA-like"/>
    <property type="match status" value="1"/>
</dbReference>
<feature type="signal peptide" evidence="1">
    <location>
        <begin position="1"/>
        <end position="22"/>
    </location>
</feature>
<sequence>MKKTIKVSVLLVIALVGLSATAQVGIKAGLGVSNWVLKDNDVDVSAELFDAGFAFSTGVGFEIDFSDNIALEPALLFTQKSFSADLDEFFKVKTNFIELPVNLKVYILDLGDVGRLYGLGGGYVAYMFSGKSNDVKIDIGNKSTDFFKPLDGGINIGAGVQFFEALNVDFSGSIGVANLSNDRSNGLKSRLNVVRLSVTYQFGG</sequence>
<dbReference type="Proteomes" id="UP000707206">
    <property type="component" value="Unassembled WGS sequence"/>
</dbReference>
<name>A0A967AQM0_9FLAO</name>
<reference evidence="3" key="1">
    <citation type="submission" date="2019-07" db="EMBL/GenBank/DDBJ databases">
        <authorList>
            <person name="De-Chao Zhang Q."/>
        </authorList>
    </citation>
    <scope>NUCLEOTIDE SEQUENCE</scope>
    <source>
        <strain evidence="3">TP-CH-4</strain>
    </source>
</reference>
<reference evidence="3" key="2">
    <citation type="submission" date="2020-03" db="EMBL/GenBank/DDBJ databases">
        <title>Flavobacteriaceae bacterium strain TP-CH-4, a member of the family Flavobacteriaceae isolated from a deep-sea seamount.</title>
        <authorList>
            <person name="Zhang D.-C."/>
        </authorList>
    </citation>
    <scope>NUCLEOTIDE SEQUENCE</scope>
    <source>
        <strain evidence="3">TP-CH-4</strain>
    </source>
</reference>
<evidence type="ECO:0000313" key="4">
    <source>
        <dbReference type="Proteomes" id="UP000707206"/>
    </source>
</evidence>
<dbReference type="EMBL" id="VIKU02000001">
    <property type="protein sequence ID" value="NHF58559.1"/>
    <property type="molecule type" value="Genomic_DNA"/>
</dbReference>
<dbReference type="Pfam" id="PF13568">
    <property type="entry name" value="OMP_b-brl_2"/>
    <property type="match status" value="1"/>
</dbReference>
<protein>
    <submittedName>
        <fullName evidence="3">PorT family protein</fullName>
    </submittedName>
</protein>
<dbReference type="AlphaFoldDB" id="A0A967AQM0"/>
<dbReference type="InterPro" id="IPR011250">
    <property type="entry name" value="OMP/PagP_B-barrel"/>
</dbReference>
<keyword evidence="4" id="KW-1185">Reference proteome</keyword>
<proteinExistence type="predicted"/>
<dbReference type="InterPro" id="IPR025665">
    <property type="entry name" value="Beta-barrel_OMP_2"/>
</dbReference>
<dbReference type="RefSeq" id="WP_152573045.1">
    <property type="nucleotide sequence ID" value="NZ_VIKU02000001.1"/>
</dbReference>
<evidence type="ECO:0000313" key="3">
    <source>
        <dbReference type="EMBL" id="NHF58559.1"/>
    </source>
</evidence>
<evidence type="ECO:0000256" key="1">
    <source>
        <dbReference type="SAM" id="SignalP"/>
    </source>
</evidence>
<comment type="caution">
    <text evidence="3">The sequence shown here is derived from an EMBL/GenBank/DDBJ whole genome shotgun (WGS) entry which is preliminary data.</text>
</comment>
<organism evidence="3 4">
    <name type="scientific">Pelagihabitans pacificus</name>
    <dbReference type="NCBI Taxonomy" id="2696054"/>
    <lineage>
        <taxon>Bacteria</taxon>
        <taxon>Pseudomonadati</taxon>
        <taxon>Bacteroidota</taxon>
        <taxon>Flavobacteriia</taxon>
        <taxon>Flavobacteriales</taxon>
        <taxon>Flavobacteriaceae</taxon>
        <taxon>Pelagihabitans</taxon>
    </lineage>
</organism>
<evidence type="ECO:0000259" key="2">
    <source>
        <dbReference type="Pfam" id="PF13568"/>
    </source>
</evidence>
<feature type="domain" description="Outer membrane protein beta-barrel" evidence="2">
    <location>
        <begin position="22"/>
        <end position="179"/>
    </location>
</feature>
<feature type="chain" id="PRO_5037960729" evidence="1">
    <location>
        <begin position="23"/>
        <end position="204"/>
    </location>
</feature>
<accession>A0A967AQM0</accession>
<keyword evidence="1" id="KW-0732">Signal</keyword>